<proteinExistence type="predicted"/>
<dbReference type="InterPro" id="IPR001055">
    <property type="entry name" value="Adrenodoxin-like"/>
</dbReference>
<dbReference type="AlphaFoldDB" id="A0A0R0F0E0"/>
<evidence type="ECO:0000256" key="4">
    <source>
        <dbReference type="ARBA" id="ARBA00023014"/>
    </source>
</evidence>
<evidence type="ECO:0000256" key="1">
    <source>
        <dbReference type="ARBA" id="ARBA00022714"/>
    </source>
</evidence>
<keyword evidence="1" id="KW-0001">2Fe-2S</keyword>
<dbReference type="InterPro" id="IPR012675">
    <property type="entry name" value="Beta-grasp_dom_sf"/>
</dbReference>
<reference evidence="6" key="2">
    <citation type="submission" date="2018-02" db="UniProtKB">
        <authorList>
            <consortium name="EnsemblPlants"/>
        </authorList>
    </citation>
    <scope>IDENTIFICATION</scope>
    <source>
        <strain evidence="6">Williams 82</strain>
    </source>
</reference>
<dbReference type="EMBL" id="CM000851">
    <property type="protein sequence ID" value="KRG99558.1"/>
    <property type="molecule type" value="Genomic_DNA"/>
</dbReference>
<dbReference type="GO" id="GO:0046872">
    <property type="term" value="F:metal ion binding"/>
    <property type="evidence" value="ECO:0007669"/>
    <property type="project" value="UniProtKB-KW"/>
</dbReference>
<evidence type="ECO:0008006" key="8">
    <source>
        <dbReference type="Google" id="ProtNLM"/>
    </source>
</evidence>
<dbReference type="Gramene" id="KRG99558">
    <property type="protein sequence ID" value="KRG99558"/>
    <property type="gene ID" value="GLYMA_18G153900"/>
</dbReference>
<dbReference type="Gene3D" id="3.10.20.30">
    <property type="match status" value="1"/>
</dbReference>
<dbReference type="OrthoDB" id="268593at2759"/>
<dbReference type="InterPro" id="IPR036010">
    <property type="entry name" value="2Fe-2S_ferredoxin-like_sf"/>
</dbReference>
<dbReference type="KEGG" id="gmx:106797183"/>
<evidence type="ECO:0000313" key="5">
    <source>
        <dbReference type="EMBL" id="KRG99558.1"/>
    </source>
</evidence>
<evidence type="ECO:0000256" key="3">
    <source>
        <dbReference type="ARBA" id="ARBA00023004"/>
    </source>
</evidence>
<dbReference type="SMR" id="A0A0R0F0E0"/>
<evidence type="ECO:0000256" key="2">
    <source>
        <dbReference type="ARBA" id="ARBA00022723"/>
    </source>
</evidence>
<dbReference type="GO" id="GO:0005739">
    <property type="term" value="C:mitochondrion"/>
    <property type="evidence" value="ECO:0000318"/>
    <property type="project" value="GO_Central"/>
</dbReference>
<reference evidence="5" key="3">
    <citation type="submission" date="2018-07" db="EMBL/GenBank/DDBJ databases">
        <title>WGS assembly of Glycine max.</title>
        <authorList>
            <person name="Schmutz J."/>
            <person name="Cannon S."/>
            <person name="Schlueter J."/>
            <person name="Ma J."/>
            <person name="Mitros T."/>
            <person name="Nelson W."/>
            <person name="Hyten D."/>
            <person name="Song Q."/>
            <person name="Thelen J."/>
            <person name="Cheng J."/>
            <person name="Xu D."/>
            <person name="Hellsten U."/>
            <person name="May G."/>
            <person name="Yu Y."/>
            <person name="Sakurai T."/>
            <person name="Umezawa T."/>
            <person name="Bhattacharyya M."/>
            <person name="Sandhu D."/>
            <person name="Valliyodan B."/>
            <person name="Lindquist E."/>
            <person name="Peto M."/>
            <person name="Grant D."/>
            <person name="Shu S."/>
            <person name="Goodstein D."/>
            <person name="Barry K."/>
            <person name="Futrell-Griggs M."/>
            <person name="Abernathy B."/>
            <person name="Du J."/>
            <person name="Tian Z."/>
            <person name="Zhu L."/>
            <person name="Gill N."/>
            <person name="Joshi T."/>
            <person name="Libault M."/>
            <person name="Sethuraman A."/>
            <person name="Zhang X."/>
            <person name="Shinozaki K."/>
            <person name="Nguyen H."/>
            <person name="Wing R."/>
            <person name="Cregan P."/>
            <person name="Specht J."/>
            <person name="Grimwood J."/>
            <person name="Rokhsar D."/>
            <person name="Stacey G."/>
            <person name="Shoemaker R."/>
            <person name="Jackson S."/>
        </authorList>
    </citation>
    <scope>NUCLEOTIDE SEQUENCE</scope>
    <source>
        <tissue evidence="5">Callus</tissue>
    </source>
</reference>
<dbReference type="GO" id="GO:0140647">
    <property type="term" value="P:P450-containing electron transport chain"/>
    <property type="evidence" value="ECO:0007669"/>
    <property type="project" value="InterPro"/>
</dbReference>
<keyword evidence="4" id="KW-0411">Iron-sulfur</keyword>
<dbReference type="PANTHER" id="PTHR23426:SF35">
    <property type="entry name" value="2FE-2S FERREDOXIN-LIKE SUPERFAMILY PROTEIN"/>
    <property type="match status" value="1"/>
</dbReference>
<dbReference type="RefSeq" id="XP_014626728.1">
    <property type="nucleotide sequence ID" value="XM_014771242.3"/>
</dbReference>
<dbReference type="SUPFAM" id="SSF54292">
    <property type="entry name" value="2Fe-2S ferredoxin-like"/>
    <property type="match status" value="1"/>
</dbReference>
<evidence type="ECO:0000313" key="7">
    <source>
        <dbReference type="Proteomes" id="UP000008827"/>
    </source>
</evidence>
<dbReference type="EnsemblPlants" id="KRG99558">
    <property type="protein sequence ID" value="KRG99558"/>
    <property type="gene ID" value="GLYMA_18G153900"/>
</dbReference>
<keyword evidence="3" id="KW-0408">Iron</keyword>
<evidence type="ECO:0000313" key="6">
    <source>
        <dbReference type="EnsemblPlants" id="KRG99558"/>
    </source>
</evidence>
<protein>
    <recommendedName>
        <fullName evidence="8">2Fe-2S ferredoxin-type domain-containing protein</fullName>
    </recommendedName>
</protein>
<dbReference type="Proteomes" id="UP000008827">
    <property type="component" value="Chromosome 18"/>
</dbReference>
<accession>A0A0R0F0E0</accession>
<dbReference type="GeneID" id="106797183"/>
<sequence length="156" mass="17459">MAVANLQRLSSQAHRLPSLSFFSKSLIYRRTSSSTKKVADRIVRLSAIDFVGKKHEVVGLAGQTLLKALINTGLVDPESHRLEEIDACAAHCEVNIAQEWLDKLPPRSYDEEYVLVRNSRARALNKHSRLGCQVLLDLDLEGMVVALPEPRPWDTS</sequence>
<name>A0A0R0F0E0_SOYBN</name>
<dbReference type="STRING" id="3847.A0A0R0F0E0"/>
<reference evidence="5 6" key="1">
    <citation type="journal article" date="2010" name="Nature">
        <title>Genome sequence of the palaeopolyploid soybean.</title>
        <authorList>
            <person name="Schmutz J."/>
            <person name="Cannon S.B."/>
            <person name="Schlueter J."/>
            <person name="Ma J."/>
            <person name="Mitros T."/>
            <person name="Nelson W."/>
            <person name="Hyten D.L."/>
            <person name="Song Q."/>
            <person name="Thelen J.J."/>
            <person name="Cheng J."/>
            <person name="Xu D."/>
            <person name="Hellsten U."/>
            <person name="May G.D."/>
            <person name="Yu Y."/>
            <person name="Sakurai T."/>
            <person name="Umezawa T."/>
            <person name="Bhattacharyya M.K."/>
            <person name="Sandhu D."/>
            <person name="Valliyodan B."/>
            <person name="Lindquist E."/>
            <person name="Peto M."/>
            <person name="Grant D."/>
            <person name="Shu S."/>
            <person name="Goodstein D."/>
            <person name="Barry K."/>
            <person name="Futrell-Griggs M."/>
            <person name="Abernathy B."/>
            <person name="Du J."/>
            <person name="Tian Z."/>
            <person name="Zhu L."/>
            <person name="Gill N."/>
            <person name="Joshi T."/>
            <person name="Libault M."/>
            <person name="Sethuraman A."/>
            <person name="Zhang X.-C."/>
            <person name="Shinozaki K."/>
            <person name="Nguyen H.T."/>
            <person name="Wing R.A."/>
            <person name="Cregan P."/>
            <person name="Specht J."/>
            <person name="Grimwood J."/>
            <person name="Rokhsar D."/>
            <person name="Stacey G."/>
            <person name="Shoemaker R.C."/>
            <person name="Jackson S.A."/>
        </authorList>
    </citation>
    <scope>NUCLEOTIDE SEQUENCE [LARGE SCALE GENOMIC DNA]</scope>
    <source>
        <strain evidence="6">cv. Williams 82</strain>
        <tissue evidence="5">Callus</tissue>
    </source>
</reference>
<dbReference type="GO" id="GO:0022900">
    <property type="term" value="P:electron transport chain"/>
    <property type="evidence" value="ECO:0000318"/>
    <property type="project" value="GO_Central"/>
</dbReference>
<keyword evidence="7" id="KW-1185">Reference proteome</keyword>
<dbReference type="GO" id="GO:0051537">
    <property type="term" value="F:2 iron, 2 sulfur cluster binding"/>
    <property type="evidence" value="ECO:0007669"/>
    <property type="project" value="UniProtKB-KW"/>
</dbReference>
<keyword evidence="2" id="KW-0479">Metal-binding</keyword>
<organism evidence="5">
    <name type="scientific">Glycine max</name>
    <name type="common">Soybean</name>
    <name type="synonym">Glycine hispida</name>
    <dbReference type="NCBI Taxonomy" id="3847"/>
    <lineage>
        <taxon>Eukaryota</taxon>
        <taxon>Viridiplantae</taxon>
        <taxon>Streptophyta</taxon>
        <taxon>Embryophyta</taxon>
        <taxon>Tracheophyta</taxon>
        <taxon>Spermatophyta</taxon>
        <taxon>Magnoliopsida</taxon>
        <taxon>eudicotyledons</taxon>
        <taxon>Gunneridae</taxon>
        <taxon>Pentapetalae</taxon>
        <taxon>rosids</taxon>
        <taxon>fabids</taxon>
        <taxon>Fabales</taxon>
        <taxon>Fabaceae</taxon>
        <taxon>Papilionoideae</taxon>
        <taxon>50 kb inversion clade</taxon>
        <taxon>NPAAA clade</taxon>
        <taxon>indigoferoid/millettioid clade</taxon>
        <taxon>Phaseoleae</taxon>
        <taxon>Glycine</taxon>
        <taxon>Glycine subgen. Soja</taxon>
    </lineage>
</organism>
<dbReference type="PANTHER" id="PTHR23426">
    <property type="entry name" value="FERREDOXIN/ADRENODOXIN"/>
    <property type="match status" value="1"/>
</dbReference>
<dbReference type="OMA" id="HIAQQWL"/>
<dbReference type="GO" id="GO:0009055">
    <property type="term" value="F:electron transfer activity"/>
    <property type="evidence" value="ECO:0000318"/>
    <property type="project" value="GO_Central"/>
</dbReference>
<gene>
    <name evidence="6" type="primary">LOC106797183</name>
    <name evidence="5" type="ORF">GLYMA_18G153900</name>
</gene>